<protein>
    <submittedName>
        <fullName evidence="2">Uncharacterized protein</fullName>
    </submittedName>
</protein>
<accession>A0AAV4BM71</accession>
<gene>
    <name evidence="2" type="ORF">PoB_004774900</name>
</gene>
<dbReference type="Proteomes" id="UP000735302">
    <property type="component" value="Unassembled WGS sequence"/>
</dbReference>
<evidence type="ECO:0000256" key="1">
    <source>
        <dbReference type="SAM" id="MobiDB-lite"/>
    </source>
</evidence>
<dbReference type="AlphaFoldDB" id="A0AAV4BM71"/>
<proteinExistence type="predicted"/>
<sequence>MFRGYPKTQPRKHRRKRGKTTVATSTPEIKRIAAEDAARNVKASAKIQKTVFVNECSDSDMAFETASMYTRSKSERLVTVTPSAKGALATGGCVMAFYRAFGTFEGPDSTKSCSCDPIVSGIMTSFPTCPTNHFVLNWGWWCRAVVNGRRTVANSTFSGFALLFLGNKIDRFFQSPVRLWIAKQVRWDLWVSNTSDKIVLDYLITEVKNVGTAWFFALHWHKDAAP</sequence>
<feature type="region of interest" description="Disordered" evidence="1">
    <location>
        <begin position="1"/>
        <end position="24"/>
    </location>
</feature>
<feature type="compositionally biased region" description="Basic residues" evidence="1">
    <location>
        <begin position="9"/>
        <end position="19"/>
    </location>
</feature>
<comment type="caution">
    <text evidence="2">The sequence shown here is derived from an EMBL/GenBank/DDBJ whole genome shotgun (WGS) entry which is preliminary data.</text>
</comment>
<dbReference type="EMBL" id="BLXT01005251">
    <property type="protein sequence ID" value="GFO21244.1"/>
    <property type="molecule type" value="Genomic_DNA"/>
</dbReference>
<evidence type="ECO:0000313" key="3">
    <source>
        <dbReference type="Proteomes" id="UP000735302"/>
    </source>
</evidence>
<organism evidence="2 3">
    <name type="scientific">Plakobranchus ocellatus</name>
    <dbReference type="NCBI Taxonomy" id="259542"/>
    <lineage>
        <taxon>Eukaryota</taxon>
        <taxon>Metazoa</taxon>
        <taxon>Spiralia</taxon>
        <taxon>Lophotrochozoa</taxon>
        <taxon>Mollusca</taxon>
        <taxon>Gastropoda</taxon>
        <taxon>Heterobranchia</taxon>
        <taxon>Euthyneura</taxon>
        <taxon>Panpulmonata</taxon>
        <taxon>Sacoglossa</taxon>
        <taxon>Placobranchoidea</taxon>
        <taxon>Plakobranchidae</taxon>
        <taxon>Plakobranchus</taxon>
    </lineage>
</organism>
<keyword evidence="3" id="KW-1185">Reference proteome</keyword>
<evidence type="ECO:0000313" key="2">
    <source>
        <dbReference type="EMBL" id="GFO21244.1"/>
    </source>
</evidence>
<reference evidence="2 3" key="1">
    <citation type="journal article" date="2021" name="Elife">
        <title>Chloroplast acquisition without the gene transfer in kleptoplastic sea slugs, Plakobranchus ocellatus.</title>
        <authorList>
            <person name="Maeda T."/>
            <person name="Takahashi S."/>
            <person name="Yoshida T."/>
            <person name="Shimamura S."/>
            <person name="Takaki Y."/>
            <person name="Nagai Y."/>
            <person name="Toyoda A."/>
            <person name="Suzuki Y."/>
            <person name="Arimoto A."/>
            <person name="Ishii H."/>
            <person name="Satoh N."/>
            <person name="Nishiyama T."/>
            <person name="Hasebe M."/>
            <person name="Maruyama T."/>
            <person name="Minagawa J."/>
            <person name="Obokata J."/>
            <person name="Shigenobu S."/>
        </authorList>
    </citation>
    <scope>NUCLEOTIDE SEQUENCE [LARGE SCALE GENOMIC DNA]</scope>
</reference>
<name>A0AAV4BM71_9GAST</name>